<feature type="domain" description="Deacetylase sirtuin-type" evidence="10">
    <location>
        <begin position="18"/>
        <end position="270"/>
    </location>
</feature>
<comment type="caution">
    <text evidence="11">The sequence shown here is derived from an EMBL/GenBank/DDBJ whole genome shotgun (WGS) entry which is preliminary data.</text>
</comment>
<dbReference type="PANTHER" id="PTHR11085">
    <property type="entry name" value="NAD-DEPENDENT PROTEIN DEACYLASE SIRTUIN-5, MITOCHONDRIAL-RELATED"/>
    <property type="match status" value="1"/>
</dbReference>
<dbReference type="GO" id="GO:0070403">
    <property type="term" value="F:NAD+ binding"/>
    <property type="evidence" value="ECO:0007669"/>
    <property type="project" value="InterPro"/>
</dbReference>
<evidence type="ECO:0000256" key="6">
    <source>
        <dbReference type="ARBA" id="ARBA00023027"/>
    </source>
</evidence>
<organism evidence="11 12">
    <name type="scientific">Plectosphaerella cucumerina</name>
    <dbReference type="NCBI Taxonomy" id="40658"/>
    <lineage>
        <taxon>Eukaryota</taxon>
        <taxon>Fungi</taxon>
        <taxon>Dikarya</taxon>
        <taxon>Ascomycota</taxon>
        <taxon>Pezizomycotina</taxon>
        <taxon>Sordariomycetes</taxon>
        <taxon>Hypocreomycetidae</taxon>
        <taxon>Glomerellales</taxon>
        <taxon>Plectosphaerellaceae</taxon>
        <taxon>Plectosphaerella</taxon>
    </lineage>
</organism>
<dbReference type="GO" id="GO:0017136">
    <property type="term" value="F:histone deacetylase activity, NAD-dependent"/>
    <property type="evidence" value="ECO:0007669"/>
    <property type="project" value="TreeGrafter"/>
</dbReference>
<feature type="active site" description="Proton acceptor" evidence="8">
    <location>
        <position position="125"/>
    </location>
</feature>
<evidence type="ECO:0000256" key="8">
    <source>
        <dbReference type="PROSITE-ProRule" id="PRU00236"/>
    </source>
</evidence>
<dbReference type="Gene3D" id="2.20.28.200">
    <property type="match status" value="1"/>
</dbReference>
<evidence type="ECO:0000256" key="5">
    <source>
        <dbReference type="ARBA" id="ARBA00022833"/>
    </source>
</evidence>
<feature type="compositionally biased region" description="Basic and acidic residues" evidence="9">
    <location>
        <begin position="11"/>
        <end position="20"/>
    </location>
</feature>
<sequence>MATTWAPAVADEERQESSDAIDRKAAVLAERIRESKHFLVFTGAGISTSAGIPDFRGPEGAWTRLAQGREPKGKASMTLTALPTPTHMALVALQDRGLLKYLVSQNCDGLHRRSGILPELISELHGNSNRECCKNCGKEYIRDFRAVASYEKTVFDHRTGRKCAACDGDLHDTIINFGEFLPEAPLERAREHAKKADLCLVLGSSLTVPPACTIPETVGKRKGVRGRMAPQLSICNLQATDMDGLCAPGLRIHARTDDLMTRVMDNLGIPIPEFVLRRRLTVEVKTLEEERHQATLTGVDVDGTPVTFLRSVRLEGTRRPVTTEPYVLNHRGILGPGAVLGFELEFMGHYGEPNLELSHEYGADGAATYLLEYNPRTGAWATTRLDAAGDVNEGGGVKEAVKTTRRLEKPVFDFSDEEDL</sequence>
<keyword evidence="4 8" id="KW-0479">Metal-binding</keyword>
<dbReference type="InterPro" id="IPR026590">
    <property type="entry name" value="Ssirtuin_cat_dom"/>
</dbReference>
<dbReference type="PANTHER" id="PTHR11085:SF10">
    <property type="entry name" value="NAD-DEPENDENT PROTEIN DEACYLASE SIRTUIN-5, MITOCHONDRIAL-RELATED"/>
    <property type="match status" value="1"/>
</dbReference>
<dbReference type="AlphaFoldDB" id="A0A8K0T8H3"/>
<dbReference type="SUPFAM" id="SSF52467">
    <property type="entry name" value="DHS-like NAD/FAD-binding domain"/>
    <property type="match status" value="1"/>
</dbReference>
<dbReference type="InterPro" id="IPR029035">
    <property type="entry name" value="DHS-like_NAD/FAD-binding_dom"/>
</dbReference>
<evidence type="ECO:0000313" key="12">
    <source>
        <dbReference type="Proteomes" id="UP000813385"/>
    </source>
</evidence>
<keyword evidence="6" id="KW-0520">NAD</keyword>
<dbReference type="Pfam" id="PF02146">
    <property type="entry name" value="SIR2"/>
    <property type="match status" value="1"/>
</dbReference>
<proteinExistence type="inferred from homology"/>
<protein>
    <recommendedName>
        <fullName evidence="2">protein acetyllysine N-acetyltransferase</fullName>
        <ecNumber evidence="2">2.3.1.286</ecNumber>
    </recommendedName>
</protein>
<evidence type="ECO:0000313" key="11">
    <source>
        <dbReference type="EMBL" id="KAH7354011.1"/>
    </source>
</evidence>
<comment type="similarity">
    <text evidence="7">Belongs to the sirtuin family. Class IV subfamily.</text>
</comment>
<feature type="binding site" evidence="8">
    <location>
        <position position="136"/>
    </location>
    <ligand>
        <name>Zn(2+)</name>
        <dbReference type="ChEBI" id="CHEBI:29105"/>
    </ligand>
</feature>
<evidence type="ECO:0000256" key="7">
    <source>
        <dbReference type="ARBA" id="ARBA00038170"/>
    </source>
</evidence>
<evidence type="ECO:0000256" key="1">
    <source>
        <dbReference type="ARBA" id="ARBA00006924"/>
    </source>
</evidence>
<dbReference type="InterPro" id="IPR050134">
    <property type="entry name" value="NAD-dep_sirtuin_deacylases"/>
</dbReference>
<feature type="region of interest" description="Disordered" evidence="9">
    <location>
        <begin position="1"/>
        <end position="20"/>
    </location>
</feature>
<feature type="binding site" evidence="8">
    <location>
        <position position="166"/>
    </location>
    <ligand>
        <name>Zn(2+)</name>
        <dbReference type="ChEBI" id="CHEBI:29105"/>
    </ligand>
</feature>
<dbReference type="Gene3D" id="3.40.50.1220">
    <property type="entry name" value="TPP-binding domain"/>
    <property type="match status" value="1"/>
</dbReference>
<keyword evidence="5 8" id="KW-0862">Zinc</keyword>
<accession>A0A8K0T8H3</accession>
<feature type="binding site" evidence="8">
    <location>
        <position position="163"/>
    </location>
    <ligand>
        <name>Zn(2+)</name>
        <dbReference type="ChEBI" id="CHEBI:29105"/>
    </ligand>
</feature>
<dbReference type="FunFam" id="3.40.50.1220:FF:000038">
    <property type="entry name" value="NAD-dependent protein deacetylase sirtuin-6 isoform X2"/>
    <property type="match status" value="1"/>
</dbReference>
<dbReference type="EC" id="2.3.1.286" evidence="2"/>
<keyword evidence="3" id="KW-0808">Transferase</keyword>
<dbReference type="Proteomes" id="UP000813385">
    <property type="component" value="Unassembled WGS sequence"/>
</dbReference>
<dbReference type="GO" id="GO:0005634">
    <property type="term" value="C:nucleus"/>
    <property type="evidence" value="ECO:0007669"/>
    <property type="project" value="TreeGrafter"/>
</dbReference>
<dbReference type="InterPro" id="IPR003000">
    <property type="entry name" value="Sirtuin"/>
</dbReference>
<evidence type="ECO:0000256" key="2">
    <source>
        <dbReference type="ARBA" id="ARBA00012928"/>
    </source>
</evidence>
<dbReference type="OrthoDB" id="424302at2759"/>
<evidence type="ECO:0000256" key="9">
    <source>
        <dbReference type="SAM" id="MobiDB-lite"/>
    </source>
</evidence>
<dbReference type="EMBL" id="JAGPXD010000005">
    <property type="protein sequence ID" value="KAH7354011.1"/>
    <property type="molecule type" value="Genomic_DNA"/>
</dbReference>
<keyword evidence="12" id="KW-1185">Reference proteome</keyword>
<evidence type="ECO:0000256" key="4">
    <source>
        <dbReference type="ARBA" id="ARBA00022723"/>
    </source>
</evidence>
<reference evidence="11" key="1">
    <citation type="journal article" date="2021" name="Nat. Commun.">
        <title>Genetic determinants of endophytism in the Arabidopsis root mycobiome.</title>
        <authorList>
            <person name="Mesny F."/>
            <person name="Miyauchi S."/>
            <person name="Thiergart T."/>
            <person name="Pickel B."/>
            <person name="Atanasova L."/>
            <person name="Karlsson M."/>
            <person name="Huettel B."/>
            <person name="Barry K.W."/>
            <person name="Haridas S."/>
            <person name="Chen C."/>
            <person name="Bauer D."/>
            <person name="Andreopoulos W."/>
            <person name="Pangilinan J."/>
            <person name="LaButti K."/>
            <person name="Riley R."/>
            <person name="Lipzen A."/>
            <person name="Clum A."/>
            <person name="Drula E."/>
            <person name="Henrissat B."/>
            <person name="Kohler A."/>
            <person name="Grigoriev I.V."/>
            <person name="Martin F.M."/>
            <person name="Hacquard S."/>
        </authorList>
    </citation>
    <scope>NUCLEOTIDE SEQUENCE</scope>
    <source>
        <strain evidence="11">MPI-CAGE-AT-0016</strain>
    </source>
</reference>
<evidence type="ECO:0000256" key="3">
    <source>
        <dbReference type="ARBA" id="ARBA00022679"/>
    </source>
</evidence>
<feature type="binding site" evidence="8">
    <location>
        <position position="133"/>
    </location>
    <ligand>
        <name>Zn(2+)</name>
        <dbReference type="ChEBI" id="CHEBI:29105"/>
    </ligand>
</feature>
<evidence type="ECO:0000259" key="10">
    <source>
        <dbReference type="PROSITE" id="PS50305"/>
    </source>
</evidence>
<dbReference type="GO" id="GO:0046872">
    <property type="term" value="F:metal ion binding"/>
    <property type="evidence" value="ECO:0007669"/>
    <property type="project" value="UniProtKB-KW"/>
</dbReference>
<name>A0A8K0T8H3_9PEZI</name>
<gene>
    <name evidence="11" type="ORF">B0T11DRAFT_331895</name>
</gene>
<comment type="similarity">
    <text evidence="1">Belongs to the sirtuin family. Class I subfamily.</text>
</comment>
<dbReference type="PROSITE" id="PS50305">
    <property type="entry name" value="SIRTUIN"/>
    <property type="match status" value="1"/>
</dbReference>